<evidence type="ECO:0000256" key="6">
    <source>
        <dbReference type="SAM" id="MobiDB-lite"/>
    </source>
</evidence>
<dbReference type="PANTHER" id="PTHR31123:SF7">
    <property type="entry name" value="MARVEL DOMAIN-CONTAINING PROTEIN"/>
    <property type="match status" value="1"/>
</dbReference>
<name>A0ABR3XPL3_9EURO</name>
<feature type="transmembrane region" description="Helical" evidence="7">
    <location>
        <begin position="118"/>
        <end position="137"/>
    </location>
</feature>
<dbReference type="EMBL" id="JAVDPF010000013">
    <property type="protein sequence ID" value="KAL1877680.1"/>
    <property type="molecule type" value="Genomic_DNA"/>
</dbReference>
<comment type="similarity">
    <text evidence="2">Belongs to the acetate uptake transporter (AceTr) (TC 2.A.96) family.</text>
</comment>
<evidence type="ECO:0000313" key="9">
    <source>
        <dbReference type="Proteomes" id="UP001583193"/>
    </source>
</evidence>
<protein>
    <submittedName>
        <fullName evidence="8">Uncharacterized protein</fullName>
    </submittedName>
</protein>
<proteinExistence type="inferred from homology"/>
<feature type="transmembrane region" description="Helical" evidence="7">
    <location>
        <begin position="92"/>
        <end position="112"/>
    </location>
</feature>
<evidence type="ECO:0000256" key="2">
    <source>
        <dbReference type="ARBA" id="ARBA00005587"/>
    </source>
</evidence>
<evidence type="ECO:0000313" key="8">
    <source>
        <dbReference type="EMBL" id="KAL1877680.1"/>
    </source>
</evidence>
<evidence type="ECO:0000256" key="7">
    <source>
        <dbReference type="SAM" id="Phobius"/>
    </source>
</evidence>
<dbReference type="InterPro" id="IPR000791">
    <property type="entry name" value="Gpr1/Fun34/SatP-like"/>
</dbReference>
<feature type="region of interest" description="Disordered" evidence="6">
    <location>
        <begin position="1"/>
        <end position="24"/>
    </location>
</feature>
<dbReference type="InterPro" id="IPR051633">
    <property type="entry name" value="AceTr"/>
</dbReference>
<organism evidence="8 9">
    <name type="scientific">Paecilomyces lecythidis</name>
    <dbReference type="NCBI Taxonomy" id="3004212"/>
    <lineage>
        <taxon>Eukaryota</taxon>
        <taxon>Fungi</taxon>
        <taxon>Dikarya</taxon>
        <taxon>Ascomycota</taxon>
        <taxon>Pezizomycotina</taxon>
        <taxon>Eurotiomycetes</taxon>
        <taxon>Eurotiomycetidae</taxon>
        <taxon>Eurotiales</taxon>
        <taxon>Thermoascaceae</taxon>
        <taxon>Paecilomyces</taxon>
    </lineage>
</organism>
<evidence type="ECO:0000256" key="5">
    <source>
        <dbReference type="ARBA" id="ARBA00023136"/>
    </source>
</evidence>
<keyword evidence="4 7" id="KW-1133">Transmembrane helix</keyword>
<feature type="transmembrane region" description="Helical" evidence="7">
    <location>
        <begin position="58"/>
        <end position="80"/>
    </location>
</feature>
<dbReference type="PANTHER" id="PTHR31123">
    <property type="entry name" value="ACCUMULATION OF DYADS PROTEIN 2-RELATED"/>
    <property type="match status" value="1"/>
</dbReference>
<gene>
    <name evidence="8" type="ORF">Plec18167_004646</name>
</gene>
<evidence type="ECO:0000256" key="1">
    <source>
        <dbReference type="ARBA" id="ARBA00004141"/>
    </source>
</evidence>
<dbReference type="Proteomes" id="UP001583193">
    <property type="component" value="Unassembled WGS sequence"/>
</dbReference>
<accession>A0ABR3XPL3</accession>
<sequence length="177" mass="18910">MVTYENGSVPPVNRKTSTSEKNEDFTGVESLSHVATYRTQPFASPRVIHVPTSVASGLGVPTALGIGAFATTLTTLSLALMEWRGVDTKNVFIANFFFLAAVGMVITAQWELVRGNGYGYVVLSAFGLFYGGYGAIITPAFGVEASFGGDTAQYYNASGFFMISKYLAIPTNEINCV</sequence>
<reference evidence="8 9" key="1">
    <citation type="journal article" date="2024" name="IMA Fungus">
        <title>IMA Genome - F19 : A genome assembly and annotation guide to empower mycologists, including annotated draft genome sequences of Ceratocystis pirilliformis, Diaporthe australafricana, Fusarium ophioides, Paecilomyces lecythidis, and Sporothrix stenoceras.</title>
        <authorList>
            <person name="Aylward J."/>
            <person name="Wilson A.M."/>
            <person name="Visagie C.M."/>
            <person name="Spraker J."/>
            <person name="Barnes I."/>
            <person name="Buitendag C."/>
            <person name="Ceriani C."/>
            <person name="Del Mar Angel L."/>
            <person name="du Plessis D."/>
            <person name="Fuchs T."/>
            <person name="Gasser K."/>
            <person name="Kramer D."/>
            <person name="Li W."/>
            <person name="Munsamy K."/>
            <person name="Piso A."/>
            <person name="Price J.L."/>
            <person name="Sonnekus B."/>
            <person name="Thomas C."/>
            <person name="van der Nest A."/>
            <person name="van Dijk A."/>
            <person name="van Heerden A."/>
            <person name="van Vuuren N."/>
            <person name="Yilmaz N."/>
            <person name="Duong T.A."/>
            <person name="van der Merwe N.A."/>
            <person name="Wingfield M.J."/>
            <person name="Wingfield B.D."/>
        </authorList>
    </citation>
    <scope>NUCLEOTIDE SEQUENCE [LARGE SCALE GENOMIC DNA]</scope>
    <source>
        <strain evidence="8 9">CMW 18167</strain>
    </source>
</reference>
<dbReference type="Pfam" id="PF01184">
    <property type="entry name" value="Gpr1_Fun34_YaaH"/>
    <property type="match status" value="1"/>
</dbReference>
<evidence type="ECO:0000256" key="3">
    <source>
        <dbReference type="ARBA" id="ARBA00022692"/>
    </source>
</evidence>
<evidence type="ECO:0000256" key="4">
    <source>
        <dbReference type="ARBA" id="ARBA00022989"/>
    </source>
</evidence>
<comment type="subcellular location">
    <subcellularLocation>
        <location evidence="1">Membrane</location>
        <topology evidence="1">Multi-pass membrane protein</topology>
    </subcellularLocation>
</comment>
<keyword evidence="3 7" id="KW-0812">Transmembrane</keyword>
<comment type="caution">
    <text evidence="8">The sequence shown here is derived from an EMBL/GenBank/DDBJ whole genome shotgun (WGS) entry which is preliminary data.</text>
</comment>
<keyword evidence="9" id="KW-1185">Reference proteome</keyword>
<keyword evidence="5 7" id="KW-0472">Membrane</keyword>